<dbReference type="Gene3D" id="2.60.120.290">
    <property type="entry name" value="Spermadhesin, CUB domain"/>
    <property type="match status" value="2"/>
</dbReference>
<accession>A0A9X6NI22</accession>
<dbReference type="SUPFAM" id="SSF49854">
    <property type="entry name" value="Spermadhesin, CUB domain"/>
    <property type="match status" value="1"/>
</dbReference>
<keyword evidence="1" id="KW-0677">Repeat</keyword>
<feature type="chain" id="PRO_5040886456" description="CUB domain-containing protein" evidence="4">
    <location>
        <begin position="20"/>
        <end position="313"/>
    </location>
</feature>
<evidence type="ECO:0000256" key="4">
    <source>
        <dbReference type="SAM" id="SignalP"/>
    </source>
</evidence>
<dbReference type="Proteomes" id="UP000192578">
    <property type="component" value="Unassembled WGS sequence"/>
</dbReference>
<dbReference type="PANTHER" id="PTHR24251">
    <property type="entry name" value="OVOCHYMASE-RELATED"/>
    <property type="match status" value="1"/>
</dbReference>
<dbReference type="InterPro" id="IPR000859">
    <property type="entry name" value="CUB_dom"/>
</dbReference>
<gene>
    <name evidence="6" type="ORF">BV898_18718</name>
</gene>
<name>A0A9X6NI22_HYPEX</name>
<dbReference type="EMBL" id="MTYJ01000391">
    <property type="protein sequence ID" value="OWA54310.1"/>
    <property type="molecule type" value="Genomic_DNA"/>
</dbReference>
<dbReference type="PROSITE" id="PS01180">
    <property type="entry name" value="CUB"/>
    <property type="match status" value="1"/>
</dbReference>
<dbReference type="Pfam" id="PF00431">
    <property type="entry name" value="CUB"/>
    <property type="match status" value="1"/>
</dbReference>
<dbReference type="SMART" id="SM00042">
    <property type="entry name" value="CUB"/>
    <property type="match status" value="1"/>
</dbReference>
<evidence type="ECO:0000256" key="2">
    <source>
        <dbReference type="ARBA" id="ARBA00023157"/>
    </source>
</evidence>
<proteinExistence type="predicted"/>
<dbReference type="InterPro" id="IPR035914">
    <property type="entry name" value="Sperma_CUB_dom_sf"/>
</dbReference>
<organism evidence="6 7">
    <name type="scientific">Hypsibius exemplaris</name>
    <name type="common">Freshwater tardigrade</name>
    <dbReference type="NCBI Taxonomy" id="2072580"/>
    <lineage>
        <taxon>Eukaryota</taxon>
        <taxon>Metazoa</taxon>
        <taxon>Ecdysozoa</taxon>
        <taxon>Tardigrada</taxon>
        <taxon>Eutardigrada</taxon>
        <taxon>Parachela</taxon>
        <taxon>Hypsibioidea</taxon>
        <taxon>Hypsibiidae</taxon>
        <taxon>Hypsibius</taxon>
    </lineage>
</organism>
<keyword evidence="7" id="KW-1185">Reference proteome</keyword>
<evidence type="ECO:0000259" key="5">
    <source>
        <dbReference type="PROSITE" id="PS01180"/>
    </source>
</evidence>
<comment type="caution">
    <text evidence="3">Lacks conserved residue(s) required for the propagation of feature annotation.</text>
</comment>
<reference evidence="7" key="1">
    <citation type="submission" date="2017-01" db="EMBL/GenBank/DDBJ databases">
        <title>Comparative genomics of anhydrobiosis in the tardigrade Hypsibius dujardini.</title>
        <authorList>
            <person name="Yoshida Y."/>
            <person name="Koutsovoulos G."/>
            <person name="Laetsch D."/>
            <person name="Stevens L."/>
            <person name="Kumar S."/>
            <person name="Horikawa D."/>
            <person name="Ishino K."/>
            <person name="Komine S."/>
            <person name="Tomita M."/>
            <person name="Blaxter M."/>
            <person name="Arakawa K."/>
        </authorList>
    </citation>
    <scope>NUCLEOTIDE SEQUENCE [LARGE SCALE GENOMIC DNA]</scope>
    <source>
        <strain evidence="7">Z151</strain>
    </source>
</reference>
<evidence type="ECO:0000313" key="6">
    <source>
        <dbReference type="EMBL" id="OWA54310.1"/>
    </source>
</evidence>
<dbReference type="CDD" id="cd00041">
    <property type="entry name" value="CUB"/>
    <property type="match status" value="1"/>
</dbReference>
<keyword evidence="4" id="KW-0732">Signal</keyword>
<evidence type="ECO:0000313" key="7">
    <source>
        <dbReference type="Proteomes" id="UP000192578"/>
    </source>
</evidence>
<protein>
    <recommendedName>
        <fullName evidence="5">CUB domain-containing protein</fullName>
    </recommendedName>
</protein>
<feature type="signal peptide" evidence="4">
    <location>
        <begin position="1"/>
        <end position="19"/>
    </location>
</feature>
<dbReference type="AlphaFoldDB" id="A0A9X6NI22"/>
<keyword evidence="2" id="KW-1015">Disulfide bond</keyword>
<sequence>MLLPLLVTGLTVITTGSFAASETLCDCGETTLHIPNGSVKVIHSPNFTWNRSTLGKASMNNLGPYAANCSCLYQVTGPKGSQIGIKIDELVLRQMYWAGGRECLDDIRFFDVIRGCKVPFGPPRSCSKNKISSGGQLISQSNSIIIEFNCAAFDGGFEEGMFYGYKIAAHAIAAAVIPDCGGDVQVPDGGVVTFQSPYFPKSYPHGLQCEYHIRSSSGTVIQFTSQFFDVSADFGCFGDSLTFYEMFKGVQVMLSDSPLCGNKFEKLISNNNFVLAKFVANSVNFNRTEGGFRISARARDPSKVFPECECPSS</sequence>
<evidence type="ECO:0000256" key="1">
    <source>
        <dbReference type="ARBA" id="ARBA00022737"/>
    </source>
</evidence>
<comment type="caution">
    <text evidence="6">The sequence shown here is derived from an EMBL/GenBank/DDBJ whole genome shotgun (WGS) entry which is preliminary data.</text>
</comment>
<evidence type="ECO:0000256" key="3">
    <source>
        <dbReference type="PROSITE-ProRule" id="PRU00059"/>
    </source>
</evidence>
<feature type="domain" description="CUB" evidence="5">
    <location>
        <begin position="180"/>
        <end position="299"/>
    </location>
</feature>